<keyword evidence="3" id="KW-1185">Reference proteome</keyword>
<dbReference type="CDD" id="cd07302">
    <property type="entry name" value="CHD"/>
    <property type="match status" value="1"/>
</dbReference>
<feature type="domain" description="Guanylate cyclase" evidence="1">
    <location>
        <begin position="341"/>
        <end position="469"/>
    </location>
</feature>
<dbReference type="SMART" id="SM00044">
    <property type="entry name" value="CYCc"/>
    <property type="match status" value="1"/>
</dbReference>
<evidence type="ECO:0000313" key="2">
    <source>
        <dbReference type="EMBL" id="SMP02087.1"/>
    </source>
</evidence>
<reference evidence="2 3" key="1">
    <citation type="submission" date="2017-05" db="EMBL/GenBank/DDBJ databases">
        <authorList>
            <person name="Varghese N."/>
            <person name="Submissions S."/>
        </authorList>
    </citation>
    <scope>NUCLEOTIDE SEQUENCE [LARGE SCALE GENOMIC DNA]</scope>
    <source>
        <strain evidence="2 3">DSM 15949</strain>
    </source>
</reference>
<protein>
    <submittedName>
        <fullName evidence="2">Adenylate/guanylate cyclase</fullName>
    </submittedName>
</protein>
<dbReference type="PANTHER" id="PTHR43081">
    <property type="entry name" value="ADENYLATE CYCLASE, TERMINAL-DIFFERENTIATION SPECIFIC-RELATED"/>
    <property type="match status" value="1"/>
</dbReference>
<dbReference type="Pfam" id="PF00211">
    <property type="entry name" value="Guanylate_cyc"/>
    <property type="match status" value="1"/>
</dbReference>
<sequence length="520" mass="56322">MTIRAQQTSNDYRILVEPAQGEVTAWHGAQLLARSTKARIMHETRLPPAVYFPLEDVTAKLVPSADYRTFCPFKGTAHYSDVVAGDQTFPKAAWSYLHALPEGQAVEGHVAFAPAAVTRIETAAGRIPEIQTGNITGPTVDWLLREAWLEKTPESLLSALGRKLVQDGIAVSRLTILIWSLHPMIAGRHIVWTRDGDTVESRYPSYDLLESPRYQNSPLRHVADGLGGIRQKLDTNPQEFNFPVIEELRAAGVTDYVAMPLAFSDGRINVMTLASDHPKGFTTANLGLVFECSALISRLFEVFALASNATSLLETYLGKRTGARVLGGEIRRGDGDVIDAAILFCDLRHSTRLETELGRVDYMRELNRFFETTTDVVNAHDGEVLKFIGDAVLAIFPAGSDHAKACRQALESAKNIVKALETPPDGDDRRLECAIGIAFGEVAYGNVGSRERLDFTVIGSAANIAARLGDHGKVIGHRILATKDVAGTAGQGIKPLGALELHNVTGLVDAVAVRAGSPSA</sequence>
<dbReference type="Gene3D" id="2.170.150.40">
    <property type="entry name" value="Domain of unknown function (DUF427)"/>
    <property type="match status" value="1"/>
</dbReference>
<name>A0ABY1N9G4_9HYPH</name>
<dbReference type="PROSITE" id="PS50125">
    <property type="entry name" value="GUANYLATE_CYCLASE_2"/>
    <property type="match status" value="1"/>
</dbReference>
<dbReference type="InterPro" id="IPR007361">
    <property type="entry name" value="DUF427"/>
</dbReference>
<dbReference type="Gene3D" id="3.30.70.1230">
    <property type="entry name" value="Nucleotide cyclase"/>
    <property type="match status" value="1"/>
</dbReference>
<dbReference type="RefSeq" id="WP_155191201.1">
    <property type="nucleotide sequence ID" value="NZ_BAAAEA010000001.1"/>
</dbReference>
<evidence type="ECO:0000259" key="1">
    <source>
        <dbReference type="PROSITE" id="PS50125"/>
    </source>
</evidence>
<proteinExistence type="predicted"/>
<dbReference type="InterPro" id="IPR038694">
    <property type="entry name" value="DUF427_sf"/>
</dbReference>
<gene>
    <name evidence="2" type="ORF">SAMN06265374_0426</name>
</gene>
<dbReference type="InterPro" id="IPR001054">
    <property type="entry name" value="A/G_cyclase"/>
</dbReference>
<dbReference type="InterPro" id="IPR029787">
    <property type="entry name" value="Nucleotide_cyclase"/>
</dbReference>
<dbReference type="SUPFAM" id="SSF55073">
    <property type="entry name" value="Nucleotide cyclase"/>
    <property type="match status" value="1"/>
</dbReference>
<dbReference type="Pfam" id="PF04248">
    <property type="entry name" value="NTP_transf_9"/>
    <property type="match status" value="1"/>
</dbReference>
<organism evidence="2 3">
    <name type="scientific">Roseibium denhamense</name>
    <dbReference type="NCBI Taxonomy" id="76305"/>
    <lineage>
        <taxon>Bacteria</taxon>
        <taxon>Pseudomonadati</taxon>
        <taxon>Pseudomonadota</taxon>
        <taxon>Alphaproteobacteria</taxon>
        <taxon>Hyphomicrobiales</taxon>
        <taxon>Stappiaceae</taxon>
        <taxon>Roseibium</taxon>
    </lineage>
</organism>
<dbReference type="PANTHER" id="PTHR43081:SF11">
    <property type="entry name" value="BLR2264 PROTEIN"/>
    <property type="match status" value="1"/>
</dbReference>
<dbReference type="EMBL" id="FXTT01000001">
    <property type="protein sequence ID" value="SMP02087.1"/>
    <property type="molecule type" value="Genomic_DNA"/>
</dbReference>
<accession>A0ABY1N9G4</accession>
<dbReference type="Proteomes" id="UP001157914">
    <property type="component" value="Unassembled WGS sequence"/>
</dbReference>
<evidence type="ECO:0000313" key="3">
    <source>
        <dbReference type="Proteomes" id="UP001157914"/>
    </source>
</evidence>
<dbReference type="InterPro" id="IPR050697">
    <property type="entry name" value="Adenylyl/Guanylyl_Cyclase_3/4"/>
</dbReference>
<comment type="caution">
    <text evidence="2">The sequence shown here is derived from an EMBL/GenBank/DDBJ whole genome shotgun (WGS) entry which is preliminary data.</text>
</comment>